<dbReference type="PANTHER" id="PTHR31061:SF24">
    <property type="entry name" value="LD22376P"/>
    <property type="match status" value="1"/>
</dbReference>
<reference evidence="3" key="2">
    <citation type="submission" date="2020-11" db="EMBL/GenBank/DDBJ databases">
        <authorList>
            <person name="McCartney M.A."/>
            <person name="Auch B."/>
            <person name="Kono T."/>
            <person name="Mallez S."/>
            <person name="Becker A."/>
            <person name="Gohl D.M."/>
            <person name="Silverstein K.A.T."/>
            <person name="Koren S."/>
            <person name="Bechman K.B."/>
            <person name="Herman A."/>
            <person name="Abrahante J.E."/>
            <person name="Garbe J."/>
        </authorList>
    </citation>
    <scope>NUCLEOTIDE SEQUENCE</scope>
    <source>
        <strain evidence="3">Duluth1</strain>
        <tissue evidence="3">Whole animal</tissue>
    </source>
</reference>
<accession>A0A9D4RMW0</accession>
<gene>
    <name evidence="3" type="ORF">DPMN_036253</name>
</gene>
<keyword evidence="1" id="KW-0472">Membrane</keyword>
<keyword evidence="1" id="KW-1133">Transmembrane helix</keyword>
<dbReference type="Proteomes" id="UP000828390">
    <property type="component" value="Unassembled WGS sequence"/>
</dbReference>
<evidence type="ECO:0000256" key="2">
    <source>
        <dbReference type="SAM" id="SignalP"/>
    </source>
</evidence>
<keyword evidence="2" id="KW-0732">Signal</keyword>
<feature type="signal peptide" evidence="2">
    <location>
        <begin position="1"/>
        <end position="18"/>
    </location>
</feature>
<feature type="transmembrane region" description="Helical" evidence="1">
    <location>
        <begin position="358"/>
        <end position="377"/>
    </location>
</feature>
<keyword evidence="1" id="KW-0812">Transmembrane</keyword>
<keyword evidence="4" id="KW-1185">Reference proteome</keyword>
<dbReference type="PANTHER" id="PTHR31061">
    <property type="entry name" value="LD22376P"/>
    <property type="match status" value="1"/>
</dbReference>
<comment type="caution">
    <text evidence="3">The sequence shown here is derived from an EMBL/GenBank/DDBJ whole genome shotgun (WGS) entry which is preliminary data.</text>
</comment>
<feature type="transmembrane region" description="Helical" evidence="1">
    <location>
        <begin position="475"/>
        <end position="494"/>
    </location>
</feature>
<dbReference type="EMBL" id="JAIWYP010000002">
    <property type="protein sequence ID" value="KAH3873028.1"/>
    <property type="molecule type" value="Genomic_DNA"/>
</dbReference>
<dbReference type="OrthoDB" id="2149840at2759"/>
<evidence type="ECO:0000313" key="3">
    <source>
        <dbReference type="EMBL" id="KAH3873028.1"/>
    </source>
</evidence>
<feature type="transmembrane region" description="Helical" evidence="1">
    <location>
        <begin position="540"/>
        <end position="557"/>
    </location>
</feature>
<evidence type="ECO:0008006" key="5">
    <source>
        <dbReference type="Google" id="ProtNLM"/>
    </source>
</evidence>
<dbReference type="AlphaFoldDB" id="A0A9D4RMW0"/>
<feature type="transmembrane region" description="Helical" evidence="1">
    <location>
        <begin position="577"/>
        <end position="594"/>
    </location>
</feature>
<proteinExistence type="predicted"/>
<organism evidence="3 4">
    <name type="scientific">Dreissena polymorpha</name>
    <name type="common">Zebra mussel</name>
    <name type="synonym">Mytilus polymorpha</name>
    <dbReference type="NCBI Taxonomy" id="45954"/>
    <lineage>
        <taxon>Eukaryota</taxon>
        <taxon>Metazoa</taxon>
        <taxon>Spiralia</taxon>
        <taxon>Lophotrochozoa</taxon>
        <taxon>Mollusca</taxon>
        <taxon>Bivalvia</taxon>
        <taxon>Autobranchia</taxon>
        <taxon>Heteroconchia</taxon>
        <taxon>Euheterodonta</taxon>
        <taxon>Imparidentia</taxon>
        <taxon>Neoheterodontei</taxon>
        <taxon>Myida</taxon>
        <taxon>Dreissenoidea</taxon>
        <taxon>Dreissenidae</taxon>
        <taxon>Dreissena</taxon>
    </lineage>
</organism>
<name>A0A9D4RMW0_DREPO</name>
<feature type="transmembrane region" description="Helical" evidence="1">
    <location>
        <begin position="143"/>
        <end position="162"/>
    </location>
</feature>
<feature type="chain" id="PRO_5038582492" description="Heparan-alpha-glucosaminide N-acetyltransferase" evidence="2">
    <location>
        <begin position="19"/>
        <end position="602"/>
    </location>
</feature>
<evidence type="ECO:0000256" key="1">
    <source>
        <dbReference type="SAM" id="Phobius"/>
    </source>
</evidence>
<sequence length="602" mass="66788">MSKLWACLVGLLVIRCHAKMVPLCPLLSKPLGGMNVANLVVNKVGVNSTIVLQMITSECHKCALQNISYITEDNNCSVAVDTRWPMKMAVVGMGAPTDGNCSVDRLTFLFKESGVYILYVTQKGGNITCQPPVLDNDPGDNCVAIYAAFGIFAALAIIWLSIKKGRRACLNMLSNISPSTVNIVDSEIVAENDLGLPSTEEQERKPKKERLKSLDTFRGFSLVIMMFVNYGGANYWFFNHSIWNGLTVADLVFPWFIWIMGTALAFSFQSLHKSQASKLSIFVKICRRSVTLFALGILVNSGGSHNFHHWRIMGVLQRFALTYLVTATSQLLFMTNTDVQLSGVRATLKDLVLYWREWLVQLSLVLIHLTLALLLPVPGCPTGYLGPGGLANDGTNGSSAFNCTGGAAGYIDRQVFGDQLIYGSPTSKQVYQSTVPYDPEGLLGTLNSCFLCFLGLQAGKILIIYKEPGSRLRRYAVWAAGCGIVAAILCRFSKNDGWIPVNKNLWSLSYILSMACFAFVLFSACYLIVDVYKVWTGAPFFYPGMNSIVVYVCHEVFSRPFQTFWDIEPAFHSTYLLINVWDVTFWVLMSLFLYSNNVFINV</sequence>
<feature type="transmembrane region" description="Helical" evidence="1">
    <location>
        <begin position="243"/>
        <end position="268"/>
    </location>
</feature>
<feature type="transmembrane region" description="Helical" evidence="1">
    <location>
        <begin position="442"/>
        <end position="463"/>
    </location>
</feature>
<protein>
    <recommendedName>
        <fullName evidence="5">Heparan-alpha-glucosaminide N-acetyltransferase</fullName>
    </recommendedName>
</protein>
<feature type="transmembrane region" description="Helical" evidence="1">
    <location>
        <begin position="217"/>
        <end position="237"/>
    </location>
</feature>
<evidence type="ECO:0000313" key="4">
    <source>
        <dbReference type="Proteomes" id="UP000828390"/>
    </source>
</evidence>
<reference evidence="3" key="1">
    <citation type="journal article" date="2019" name="bioRxiv">
        <title>The Genome of the Zebra Mussel, Dreissena polymorpha: A Resource for Invasive Species Research.</title>
        <authorList>
            <person name="McCartney M.A."/>
            <person name="Auch B."/>
            <person name="Kono T."/>
            <person name="Mallez S."/>
            <person name="Zhang Y."/>
            <person name="Obille A."/>
            <person name="Becker A."/>
            <person name="Abrahante J.E."/>
            <person name="Garbe J."/>
            <person name="Badalamenti J.P."/>
            <person name="Herman A."/>
            <person name="Mangelson H."/>
            <person name="Liachko I."/>
            <person name="Sullivan S."/>
            <person name="Sone E.D."/>
            <person name="Koren S."/>
            <person name="Silverstein K.A.T."/>
            <person name="Beckman K.B."/>
            <person name="Gohl D.M."/>
        </authorList>
    </citation>
    <scope>NUCLEOTIDE SEQUENCE</scope>
    <source>
        <strain evidence="3">Duluth1</strain>
        <tissue evidence="3">Whole animal</tissue>
    </source>
</reference>
<feature type="transmembrane region" description="Helical" evidence="1">
    <location>
        <begin position="506"/>
        <end position="528"/>
    </location>
</feature>